<dbReference type="AlphaFoldDB" id="A0A7W9SGU5"/>
<sequence>MKITKEMVAKHIMNQTEISEPFDETKKCAMAFCYSEGSNIVFKDVWEEELKEWGALDKDGGYDTNFESLENENFMRICQELADKYNSEYED</sequence>
<protein>
    <submittedName>
        <fullName evidence="1">Uncharacterized protein</fullName>
    </submittedName>
</protein>
<evidence type="ECO:0000313" key="2">
    <source>
        <dbReference type="Proteomes" id="UP000522163"/>
    </source>
</evidence>
<dbReference type="RefSeq" id="WP_183684316.1">
    <property type="nucleotide sequence ID" value="NZ_JACHHH010000008.1"/>
</dbReference>
<proteinExistence type="predicted"/>
<dbReference type="Proteomes" id="UP000522163">
    <property type="component" value="Unassembled WGS sequence"/>
</dbReference>
<accession>A0A7W9SGU5</accession>
<evidence type="ECO:0000313" key="1">
    <source>
        <dbReference type="EMBL" id="MBB6041742.1"/>
    </source>
</evidence>
<reference evidence="1 2" key="1">
    <citation type="submission" date="2020-08" db="EMBL/GenBank/DDBJ databases">
        <title>Genomic Encyclopedia of Type Strains, Phase IV (KMG-IV): sequencing the most valuable type-strain genomes for metagenomic binning, comparative biology and taxonomic classification.</title>
        <authorList>
            <person name="Goeker M."/>
        </authorList>
    </citation>
    <scope>NUCLEOTIDE SEQUENCE [LARGE SCALE GENOMIC DNA]</scope>
    <source>
        <strain evidence="1 2">DSM 17245</strain>
    </source>
</reference>
<name>A0A7W9SGU5_9FIRM</name>
<dbReference type="EMBL" id="JACHHH010000008">
    <property type="protein sequence ID" value="MBB6041742.1"/>
    <property type="molecule type" value="Genomic_DNA"/>
</dbReference>
<dbReference type="GeneID" id="85015265"/>
<comment type="caution">
    <text evidence="1">The sequence shown here is derived from an EMBL/GenBank/DDBJ whole genome shotgun (WGS) entry which is preliminary data.</text>
</comment>
<gene>
    <name evidence="1" type="ORF">HNQ46_001732</name>
</gene>
<organism evidence="1 2">
    <name type="scientific">Oribacterium sinus</name>
    <dbReference type="NCBI Taxonomy" id="237576"/>
    <lineage>
        <taxon>Bacteria</taxon>
        <taxon>Bacillati</taxon>
        <taxon>Bacillota</taxon>
        <taxon>Clostridia</taxon>
        <taxon>Lachnospirales</taxon>
        <taxon>Lachnospiraceae</taxon>
        <taxon>Oribacterium</taxon>
    </lineage>
</organism>